<dbReference type="Proteomes" id="UP001061958">
    <property type="component" value="Unassembled WGS sequence"/>
</dbReference>
<organism evidence="2 3">
    <name type="scientific">Galdieria partita</name>
    <dbReference type="NCBI Taxonomy" id="83374"/>
    <lineage>
        <taxon>Eukaryota</taxon>
        <taxon>Rhodophyta</taxon>
        <taxon>Bangiophyceae</taxon>
        <taxon>Galdieriales</taxon>
        <taxon>Galdieriaceae</taxon>
        <taxon>Galdieria</taxon>
    </lineage>
</organism>
<gene>
    <name evidence="2" type="ORF">GpartN1_g7654.t1</name>
</gene>
<proteinExistence type="predicted"/>
<dbReference type="PANTHER" id="PTHR28112">
    <property type="entry name" value="SRP-INDEPENDENT TARGETING PROTEIN 3"/>
    <property type="match status" value="1"/>
</dbReference>
<dbReference type="Pfam" id="PF10032">
    <property type="entry name" value="Pho88"/>
    <property type="match status" value="1"/>
</dbReference>
<reference evidence="2" key="1">
    <citation type="journal article" date="2022" name="Proc. Natl. Acad. Sci. U.S.A.">
        <title>Life cycle and functional genomics of the unicellular red alga Galdieria for elucidating algal and plant evolution and industrial use.</title>
        <authorList>
            <person name="Hirooka S."/>
            <person name="Itabashi T."/>
            <person name="Ichinose T.M."/>
            <person name="Onuma R."/>
            <person name="Fujiwara T."/>
            <person name="Yamashita S."/>
            <person name="Jong L.W."/>
            <person name="Tomita R."/>
            <person name="Iwane A.H."/>
            <person name="Miyagishima S.Y."/>
        </authorList>
    </citation>
    <scope>NUCLEOTIDE SEQUENCE</scope>
    <source>
        <strain evidence="2">NBRC 102759</strain>
    </source>
</reference>
<dbReference type="GO" id="GO:0005739">
    <property type="term" value="C:mitochondrion"/>
    <property type="evidence" value="ECO:0007669"/>
    <property type="project" value="TreeGrafter"/>
</dbReference>
<keyword evidence="3" id="KW-1185">Reference proteome</keyword>
<feature type="transmembrane region" description="Helical" evidence="1">
    <location>
        <begin position="28"/>
        <end position="51"/>
    </location>
</feature>
<evidence type="ECO:0000313" key="3">
    <source>
        <dbReference type="Proteomes" id="UP001061958"/>
    </source>
</evidence>
<name>A0A9C7UUI4_9RHOD</name>
<keyword evidence="1" id="KW-0472">Membrane</keyword>
<reference evidence="2" key="2">
    <citation type="submission" date="2022-01" db="EMBL/GenBank/DDBJ databases">
        <authorList>
            <person name="Hirooka S."/>
            <person name="Miyagishima S.Y."/>
        </authorList>
    </citation>
    <scope>NUCLEOTIDE SEQUENCE</scope>
    <source>
        <strain evidence="2">NBRC 102759</strain>
    </source>
</reference>
<dbReference type="PANTHER" id="PTHR28112:SF1">
    <property type="entry name" value="SRP-INDEPENDENT TARGETING PROTEIN 3"/>
    <property type="match status" value="1"/>
</dbReference>
<feature type="transmembrane region" description="Helical" evidence="1">
    <location>
        <begin position="103"/>
        <end position="119"/>
    </location>
</feature>
<dbReference type="GO" id="GO:0005783">
    <property type="term" value="C:endoplasmic reticulum"/>
    <property type="evidence" value="ECO:0007669"/>
    <property type="project" value="InterPro"/>
</dbReference>
<evidence type="ECO:0000313" key="2">
    <source>
        <dbReference type="EMBL" id="GJQ15863.1"/>
    </source>
</evidence>
<dbReference type="InterPro" id="IPR012098">
    <property type="entry name" value="SND3_fun"/>
</dbReference>
<protein>
    <recommendedName>
        <fullName evidence="4">Inorganic phosphate transporter</fullName>
    </recommendedName>
</protein>
<keyword evidence="1" id="KW-1133">Transmembrane helix</keyword>
<dbReference type="OrthoDB" id="18139at2759"/>
<evidence type="ECO:0008006" key="4">
    <source>
        <dbReference type="Google" id="ProtNLM"/>
    </source>
</evidence>
<evidence type="ECO:0000256" key="1">
    <source>
        <dbReference type="SAM" id="Phobius"/>
    </source>
</evidence>
<dbReference type="EMBL" id="BQMJ01000076">
    <property type="protein sequence ID" value="GJQ15863.1"/>
    <property type="molecule type" value="Genomic_DNA"/>
</dbReference>
<accession>A0A9C7UUI4</accession>
<dbReference type="AlphaFoldDB" id="A0A9C7UUI4"/>
<comment type="caution">
    <text evidence="2">The sequence shown here is derived from an EMBL/GenBank/DDBJ whole genome shotgun (WGS) entry which is preliminary data.</text>
</comment>
<keyword evidence="1" id="KW-0812">Transmembrane</keyword>
<dbReference type="GO" id="GO:0045047">
    <property type="term" value="P:protein targeting to ER"/>
    <property type="evidence" value="ECO:0007669"/>
    <property type="project" value="InterPro"/>
</dbReference>
<sequence length="189" mass="21476">MLSPGIRNVLLSGVLGLILYNTDPNNSWVVLFAQATVLGHLFLGLFLNFYIRRLIKQNENNQTVRVPRSSYSWKRVAPEKDEWLTMTIQEYDLEELKRSQHRFVLNAAFLGFAAFRLAATRAAILQGVLWIVQILESPLVQIYIFEKPATGLLARPFQKTTGLLDYLTRTMSPGSTNQTTTTGENKKDN</sequence>